<feature type="compositionally biased region" description="Basic residues" evidence="1">
    <location>
        <begin position="155"/>
        <end position="164"/>
    </location>
</feature>
<evidence type="ECO:0000256" key="1">
    <source>
        <dbReference type="SAM" id="MobiDB-lite"/>
    </source>
</evidence>
<name>A0A251XFP6_CLAMM</name>
<dbReference type="Proteomes" id="UP000195062">
    <property type="component" value="Unassembled WGS sequence"/>
</dbReference>
<gene>
    <name evidence="2" type="ORF">CMMCAS07_13210</name>
</gene>
<sequence>MSAKRARRVAGTSLYRPLLKELSEAVKYIVRITTITRPKRKLPIVKATVMTLPVMVATFEALERYWTSWSAPVCTSKTSRGTNDCRFSMNWSPLTLCAYWTIWVTRALAWFTTTGMTASSTPAREPSSTRKMTRIATGRGTPLRSRKVTSGSMPRARKMAVPRR</sequence>
<protein>
    <submittedName>
        <fullName evidence="2">Uncharacterized protein</fullName>
    </submittedName>
</protein>
<accession>A0A251XFP6</accession>
<organism evidence="2 3">
    <name type="scientific">Clavibacter michiganensis subsp. michiganensis</name>
    <dbReference type="NCBI Taxonomy" id="33013"/>
    <lineage>
        <taxon>Bacteria</taxon>
        <taxon>Bacillati</taxon>
        <taxon>Actinomycetota</taxon>
        <taxon>Actinomycetes</taxon>
        <taxon>Micrococcales</taxon>
        <taxon>Microbacteriaceae</taxon>
        <taxon>Clavibacter</taxon>
    </lineage>
</organism>
<dbReference type="EMBL" id="MDHH01000003">
    <property type="protein sequence ID" value="OUE01261.1"/>
    <property type="molecule type" value="Genomic_DNA"/>
</dbReference>
<dbReference type="AlphaFoldDB" id="A0A251XFP6"/>
<feature type="region of interest" description="Disordered" evidence="1">
    <location>
        <begin position="117"/>
        <end position="164"/>
    </location>
</feature>
<reference evidence="2 3" key="1">
    <citation type="submission" date="2016-08" db="EMBL/GenBank/DDBJ databases">
        <title>Genome sequence of Clavibacter michiganensis subsp. michiganensis strain CASJ007.</title>
        <authorList>
            <person name="Thapa S.P."/>
            <person name="Coaker G."/>
        </authorList>
    </citation>
    <scope>NUCLEOTIDE SEQUENCE [LARGE SCALE GENOMIC DNA]</scope>
    <source>
        <strain evidence="2">CASJ007</strain>
    </source>
</reference>
<proteinExistence type="predicted"/>
<comment type="caution">
    <text evidence="2">The sequence shown here is derived from an EMBL/GenBank/DDBJ whole genome shotgun (WGS) entry which is preliminary data.</text>
</comment>
<keyword evidence="3" id="KW-1185">Reference proteome</keyword>
<evidence type="ECO:0000313" key="3">
    <source>
        <dbReference type="Proteomes" id="UP000195062"/>
    </source>
</evidence>
<evidence type="ECO:0000313" key="2">
    <source>
        <dbReference type="EMBL" id="OUE01261.1"/>
    </source>
</evidence>